<dbReference type="Pfam" id="PF17660">
    <property type="entry name" value="BTRD1"/>
    <property type="match status" value="3"/>
</dbReference>
<sequence length="303" mass="33699">MIGNFTRRRRRLLPVALGVLLTVAALVAGTVAPAAAEPADRVSTQASVVRFNAIWEPGGDNRAWVHTWAAQDLLHHNGELFNQGWRIDSLTMVKGANGELRYNAIWKPGSGPSPVLIGWTEQQFFAQVGAYWSQGLRPWRINRYPHGGSFRYDAIFKPGTDGRRYVVDWTRDSLLAEDAKMRAQGYRLVQVTGVPQNPPLSADVRYVGIWMPGTDARPTLLGGTWDELAQANGNHWASGYRMKYLSSYLTNTGALRYDAIWEPGNDGRPIIFGWDAAGFAAKNSEVWAIGYRPTVLHSYLSPN</sequence>
<proteinExistence type="predicted"/>
<evidence type="ECO:0000256" key="1">
    <source>
        <dbReference type="SAM" id="SignalP"/>
    </source>
</evidence>
<dbReference type="RefSeq" id="WP_203867994.1">
    <property type="nucleotide sequence ID" value="NZ_BONW01000021.1"/>
</dbReference>
<comment type="caution">
    <text evidence="2">The sequence shown here is derived from an EMBL/GenBank/DDBJ whole genome shotgun (WGS) entry which is preliminary data.</text>
</comment>
<evidence type="ECO:0000313" key="2">
    <source>
        <dbReference type="EMBL" id="GIG89526.1"/>
    </source>
</evidence>
<evidence type="ECO:0000313" key="3">
    <source>
        <dbReference type="Proteomes" id="UP000646749"/>
    </source>
</evidence>
<reference evidence="2 3" key="1">
    <citation type="submission" date="2021-01" db="EMBL/GenBank/DDBJ databases">
        <title>Whole genome shotgun sequence of Plantactinospora endophytica NBRC 110450.</title>
        <authorList>
            <person name="Komaki H."/>
            <person name="Tamura T."/>
        </authorList>
    </citation>
    <scope>NUCLEOTIDE SEQUENCE [LARGE SCALE GENOMIC DNA]</scope>
    <source>
        <strain evidence="2 3">NBRC 110450</strain>
    </source>
</reference>
<protein>
    <submittedName>
        <fullName evidence="2">Uncharacterized protein</fullName>
    </submittedName>
</protein>
<organism evidence="2 3">
    <name type="scientific">Plantactinospora endophytica</name>
    <dbReference type="NCBI Taxonomy" id="673535"/>
    <lineage>
        <taxon>Bacteria</taxon>
        <taxon>Bacillati</taxon>
        <taxon>Actinomycetota</taxon>
        <taxon>Actinomycetes</taxon>
        <taxon>Micromonosporales</taxon>
        <taxon>Micromonosporaceae</taxon>
        <taxon>Plantactinospora</taxon>
    </lineage>
</organism>
<feature type="signal peptide" evidence="1">
    <location>
        <begin position="1"/>
        <end position="36"/>
    </location>
</feature>
<dbReference type="Proteomes" id="UP000646749">
    <property type="component" value="Unassembled WGS sequence"/>
</dbReference>
<name>A0ABQ4E4A0_9ACTN</name>
<keyword evidence="1" id="KW-0732">Signal</keyword>
<dbReference type="InterPro" id="IPR049511">
    <property type="entry name" value="PGH-like_rpt"/>
</dbReference>
<accession>A0ABQ4E4A0</accession>
<feature type="chain" id="PRO_5046180889" evidence="1">
    <location>
        <begin position="37"/>
        <end position="303"/>
    </location>
</feature>
<dbReference type="EMBL" id="BONW01000021">
    <property type="protein sequence ID" value="GIG89526.1"/>
    <property type="molecule type" value="Genomic_DNA"/>
</dbReference>
<gene>
    <name evidence="2" type="ORF">Pen02_44620</name>
</gene>
<keyword evidence="3" id="KW-1185">Reference proteome</keyword>